<dbReference type="Proteomes" id="UP000503088">
    <property type="component" value="Chromosome"/>
</dbReference>
<protein>
    <submittedName>
        <fullName evidence="3">Anthranilate synthase component I</fullName>
    </submittedName>
</protein>
<evidence type="ECO:0000313" key="3">
    <source>
        <dbReference type="EMBL" id="QKG84333.1"/>
    </source>
</evidence>
<gene>
    <name evidence="3" type="ORF">GXN76_07490</name>
</gene>
<dbReference type="Pfam" id="PF04715">
    <property type="entry name" value="Anth_synt_I_N"/>
    <property type="match status" value="1"/>
</dbReference>
<evidence type="ECO:0000259" key="2">
    <source>
        <dbReference type="Pfam" id="PF04715"/>
    </source>
</evidence>
<dbReference type="InterPro" id="IPR005801">
    <property type="entry name" value="ADC_synthase"/>
</dbReference>
<dbReference type="EMBL" id="CP048104">
    <property type="protein sequence ID" value="QKG84333.1"/>
    <property type="molecule type" value="Genomic_DNA"/>
</dbReference>
<dbReference type="InterPro" id="IPR019999">
    <property type="entry name" value="Anth_synth_I-like"/>
</dbReference>
<accession>A0A7D4BVU7</accession>
<sequence>MFDPSFDEVRALSRNYSMIPICKRIFTDTETPVRLFHRMGKRPFSFLLESAENGERQGRFSFMGADPFLIFQCRENWVTLTQQGETRSFHTRNPLKELDQLLDRYRAPIYTDFPPFLGGAVGYIGHGFINSLEPISRHPKDLKRDAWDLHLMFCDRLMVMDHLKQEIILVQNISVSPGDDHHSLRRQYDEALTGLDSWWQELWQQDPENGFLPVLTPDREETSMSKAIPHMTPEGYCHMVSRCLEHIRRGDVLQIVPSQRWTWPDAPPAMDVYRILRGLNPSPYMYYLSLGDEEVVGASPELLIRVMEGQVETRPIAGTRHRGKTPAEDQELAAELLKDKKELTEHAMLVDLGRHDLGKVCRYGSVQVEDERRIEKYSHVMHMVSHVTGELAKGYRPLDAFRAAFPAGTVSGAPKVRALQLLAEMEPEPRGIYSGAIGYFSFTGNLDSCITIRTLHFRDGEALIQAGGGVVADSIPEKEYEESCNKAKGMIQALSLAENLYSITAKR</sequence>
<dbReference type="Gene3D" id="3.60.120.10">
    <property type="entry name" value="Anthranilate synthase"/>
    <property type="match status" value="1"/>
</dbReference>
<proteinExistence type="predicted"/>
<dbReference type="RefSeq" id="WP_173221933.1">
    <property type="nucleotide sequence ID" value="NZ_CP048104.1"/>
</dbReference>
<organism evidence="3 4">
    <name type="scientific">Kroppenstedtia pulmonis</name>
    <dbReference type="NCBI Taxonomy" id="1380685"/>
    <lineage>
        <taxon>Bacteria</taxon>
        <taxon>Bacillati</taxon>
        <taxon>Bacillota</taxon>
        <taxon>Bacilli</taxon>
        <taxon>Bacillales</taxon>
        <taxon>Thermoactinomycetaceae</taxon>
        <taxon>Kroppenstedtia</taxon>
    </lineage>
</organism>
<dbReference type="Pfam" id="PF00425">
    <property type="entry name" value="Chorismate_bind"/>
    <property type="match status" value="1"/>
</dbReference>
<dbReference type="PRINTS" id="PR00095">
    <property type="entry name" value="ANTSNTHASEI"/>
</dbReference>
<dbReference type="GO" id="GO:0000162">
    <property type="term" value="P:L-tryptophan biosynthetic process"/>
    <property type="evidence" value="ECO:0007669"/>
    <property type="project" value="TreeGrafter"/>
</dbReference>
<dbReference type="AlphaFoldDB" id="A0A7D4BVU7"/>
<dbReference type="PANTHER" id="PTHR11236">
    <property type="entry name" value="AMINOBENZOATE/ANTHRANILATE SYNTHASE"/>
    <property type="match status" value="1"/>
</dbReference>
<feature type="domain" description="Chorismate-utilising enzyme C-terminal" evidence="1">
    <location>
        <begin position="234"/>
        <end position="486"/>
    </location>
</feature>
<name>A0A7D4BVU7_9BACL</name>
<feature type="domain" description="Anthranilate synthase component I N-terminal" evidence="2">
    <location>
        <begin position="28"/>
        <end position="168"/>
    </location>
</feature>
<keyword evidence="4" id="KW-1185">Reference proteome</keyword>
<dbReference type="SUPFAM" id="SSF56322">
    <property type="entry name" value="ADC synthase"/>
    <property type="match status" value="1"/>
</dbReference>
<reference evidence="3 4" key="1">
    <citation type="submission" date="2020-01" db="EMBL/GenBank/DDBJ databases">
        <authorList>
            <person name="Gulvik C.A."/>
            <person name="Batra D.G."/>
        </authorList>
    </citation>
    <scope>NUCLEOTIDE SEQUENCE [LARGE SCALE GENOMIC DNA]</scope>
    <source>
        <strain evidence="3 4">W9323</strain>
    </source>
</reference>
<evidence type="ECO:0000259" key="1">
    <source>
        <dbReference type="Pfam" id="PF00425"/>
    </source>
</evidence>
<dbReference type="PANTHER" id="PTHR11236:SF9">
    <property type="entry name" value="ANTHRANILATE SYNTHASE COMPONENT 1"/>
    <property type="match status" value="1"/>
</dbReference>
<dbReference type="InterPro" id="IPR006805">
    <property type="entry name" value="Anth_synth_I_N"/>
</dbReference>
<dbReference type="KEGG" id="kpul:GXN76_07490"/>
<dbReference type="InterPro" id="IPR015890">
    <property type="entry name" value="Chorismate_C"/>
</dbReference>
<evidence type="ECO:0000313" key="4">
    <source>
        <dbReference type="Proteomes" id="UP000503088"/>
    </source>
</evidence>